<reference evidence="1" key="1">
    <citation type="submission" date="2023-10" db="EMBL/GenBank/DDBJ databases">
        <authorList>
            <person name="Chen Y."/>
            <person name="Shah S."/>
            <person name="Dougan E. K."/>
            <person name="Thang M."/>
            <person name="Chan C."/>
        </authorList>
    </citation>
    <scope>NUCLEOTIDE SEQUENCE [LARGE SCALE GENOMIC DNA]</scope>
</reference>
<evidence type="ECO:0000313" key="1">
    <source>
        <dbReference type="EMBL" id="CAK0837069.1"/>
    </source>
</evidence>
<proteinExistence type="predicted"/>
<dbReference type="Proteomes" id="UP001189429">
    <property type="component" value="Unassembled WGS sequence"/>
</dbReference>
<comment type="caution">
    <text evidence="1">The sequence shown here is derived from an EMBL/GenBank/DDBJ whole genome shotgun (WGS) entry which is preliminary data.</text>
</comment>
<dbReference type="EMBL" id="CAUYUJ010014002">
    <property type="protein sequence ID" value="CAK0837069.1"/>
    <property type="molecule type" value="Genomic_DNA"/>
</dbReference>
<protein>
    <recommendedName>
        <fullName evidence="3">Activator of Hsp90 ATPase N-terminal domain-containing protein</fullName>
    </recommendedName>
</protein>
<keyword evidence="2" id="KW-1185">Reference proteome</keyword>
<sequence>MQATLDEHATKIDIHDRKLIELADQVKLLQESLAMADKKPSSPIKLDSGFERDAGGTVIKSSAGKMVAKSVVVDAIAPWLAEAGFADEWWSIEARNPISRNYDSGGPAKLHISGNETTRQVKMEIPGRKLDPQEGRQATAVKWCQTAINKYCSSKMELVGAIESAAEPKAEPQWCL</sequence>
<name>A0ABN9SX87_9DINO</name>
<evidence type="ECO:0008006" key="3">
    <source>
        <dbReference type="Google" id="ProtNLM"/>
    </source>
</evidence>
<accession>A0ABN9SX87</accession>
<organism evidence="1 2">
    <name type="scientific">Prorocentrum cordatum</name>
    <dbReference type="NCBI Taxonomy" id="2364126"/>
    <lineage>
        <taxon>Eukaryota</taxon>
        <taxon>Sar</taxon>
        <taxon>Alveolata</taxon>
        <taxon>Dinophyceae</taxon>
        <taxon>Prorocentrales</taxon>
        <taxon>Prorocentraceae</taxon>
        <taxon>Prorocentrum</taxon>
    </lineage>
</organism>
<gene>
    <name evidence="1" type="ORF">PCOR1329_LOCUS33361</name>
</gene>
<evidence type="ECO:0000313" key="2">
    <source>
        <dbReference type="Proteomes" id="UP001189429"/>
    </source>
</evidence>